<evidence type="ECO:0000313" key="2">
    <source>
        <dbReference type="WBParaSite" id="PgR039_g064_t01"/>
    </source>
</evidence>
<organism evidence="1 2">
    <name type="scientific">Parascaris univalens</name>
    <name type="common">Nematode worm</name>
    <dbReference type="NCBI Taxonomy" id="6257"/>
    <lineage>
        <taxon>Eukaryota</taxon>
        <taxon>Metazoa</taxon>
        <taxon>Ecdysozoa</taxon>
        <taxon>Nematoda</taxon>
        <taxon>Chromadorea</taxon>
        <taxon>Rhabditida</taxon>
        <taxon>Spirurina</taxon>
        <taxon>Ascaridomorpha</taxon>
        <taxon>Ascaridoidea</taxon>
        <taxon>Ascarididae</taxon>
        <taxon>Parascaris</taxon>
    </lineage>
</organism>
<name>A0A915BGQ4_PARUN</name>
<protein>
    <submittedName>
        <fullName evidence="2">Protein kinase domain-containing protein</fullName>
    </submittedName>
</protein>
<evidence type="ECO:0000313" key="1">
    <source>
        <dbReference type="Proteomes" id="UP000887569"/>
    </source>
</evidence>
<sequence length="77" mass="9545">MKLVDKLGKFLKYIKKMCLHIFTYKKRVFVQRFRNRPSYYRAMKLSRKFTSFDHTLIGYEDRKHKTCDNDELVIRIH</sequence>
<accession>A0A915BGQ4</accession>
<reference evidence="2" key="1">
    <citation type="submission" date="2022-11" db="UniProtKB">
        <authorList>
            <consortium name="WormBaseParasite"/>
        </authorList>
    </citation>
    <scope>IDENTIFICATION</scope>
</reference>
<keyword evidence="1" id="KW-1185">Reference proteome</keyword>
<dbReference type="Proteomes" id="UP000887569">
    <property type="component" value="Unplaced"/>
</dbReference>
<dbReference type="AlphaFoldDB" id="A0A915BGQ4"/>
<dbReference type="WBParaSite" id="PgR039_g064_t01">
    <property type="protein sequence ID" value="PgR039_g064_t01"/>
    <property type="gene ID" value="PgR039_g064"/>
</dbReference>
<proteinExistence type="predicted"/>